<evidence type="ECO:0000313" key="3">
    <source>
        <dbReference type="EMBL" id="KAJ4462130.1"/>
    </source>
</evidence>
<feature type="transmembrane region" description="Helical" evidence="2">
    <location>
        <begin position="51"/>
        <end position="70"/>
    </location>
</feature>
<sequence>MEQVKGILTTLFGAHFPVLLVGSMQALGGSIFQTAVPLFIQESFNVHSPRLFGAAIIAPVLGFWAGSYLVDPLTRRIALPFVISASLLLDGICTALGQVADSFAFFLILRFLGGIILAGTRQMNPLLFVSTPRDRSLRPIMASMAEALATVSVAGSLLGGLLVSRSGMSPMLWVSAALDVFAFGYSLTWPAFLPPHVFRPTPPPRMPPKALPLSAVLFSSRGTSIYALLLALVAQGAAAGCVMAVLPLLLPGGSGGLLASETAIPWGWAMAAMALGGALSLRVLPKMAQLFARPADRPAHLAAPPGTAPATVAAPIPQGMQAPEAGAPPTQQQQPASLDPVGSPMMMYPDESPAVLLLWVFLGWAAVLGVAGWARFKLDMASFMGLLLAVGFLQGCTDPLVGSILASLQTGHLTSQVNRLCQAATSLGQAVGALFLSVRCVYPYDGRHGLWLAALVALCGAAFVPGQKWHPLGALRRLVPLFPAARPHPQHPQHSCSGRCDAAANVLPPGGALEPPM</sequence>
<keyword evidence="2" id="KW-0812">Transmembrane</keyword>
<feature type="region of interest" description="Disordered" evidence="1">
    <location>
        <begin position="319"/>
        <end position="342"/>
    </location>
</feature>
<evidence type="ECO:0000313" key="4">
    <source>
        <dbReference type="Proteomes" id="UP001141327"/>
    </source>
</evidence>
<comment type="caution">
    <text evidence="3">The sequence shown here is derived from an EMBL/GenBank/DDBJ whole genome shotgun (WGS) entry which is preliminary data.</text>
</comment>
<dbReference type="Gene3D" id="1.20.1250.20">
    <property type="entry name" value="MFS general substrate transporter like domains"/>
    <property type="match status" value="1"/>
</dbReference>
<evidence type="ECO:0008006" key="5">
    <source>
        <dbReference type="Google" id="ProtNLM"/>
    </source>
</evidence>
<feature type="transmembrane region" description="Helical" evidence="2">
    <location>
        <begin position="354"/>
        <end position="374"/>
    </location>
</feature>
<organism evidence="3 4">
    <name type="scientific">Paratrimastix pyriformis</name>
    <dbReference type="NCBI Taxonomy" id="342808"/>
    <lineage>
        <taxon>Eukaryota</taxon>
        <taxon>Metamonada</taxon>
        <taxon>Preaxostyla</taxon>
        <taxon>Paratrimastigidae</taxon>
        <taxon>Paratrimastix</taxon>
    </lineage>
</organism>
<dbReference type="SUPFAM" id="SSF103473">
    <property type="entry name" value="MFS general substrate transporter"/>
    <property type="match status" value="1"/>
</dbReference>
<dbReference type="EMBL" id="JAPMOS010000004">
    <property type="protein sequence ID" value="KAJ4462130.1"/>
    <property type="molecule type" value="Genomic_DNA"/>
</dbReference>
<reference evidence="3" key="1">
    <citation type="journal article" date="2022" name="bioRxiv">
        <title>Genomics of Preaxostyla Flagellates Illuminates Evolutionary Transitions and the Path Towards Mitochondrial Loss.</title>
        <authorList>
            <person name="Novak L.V.F."/>
            <person name="Treitli S.C."/>
            <person name="Pyrih J."/>
            <person name="Halakuc P."/>
            <person name="Pipaliya S.V."/>
            <person name="Vacek V."/>
            <person name="Brzon O."/>
            <person name="Soukal P."/>
            <person name="Eme L."/>
            <person name="Dacks J.B."/>
            <person name="Karnkowska A."/>
            <person name="Elias M."/>
            <person name="Hampl V."/>
        </authorList>
    </citation>
    <scope>NUCLEOTIDE SEQUENCE</scope>
    <source>
        <strain evidence="3">RCP-MX</strain>
    </source>
</reference>
<dbReference type="Pfam" id="PF07690">
    <property type="entry name" value="MFS_1"/>
    <property type="match status" value="1"/>
</dbReference>
<protein>
    <recommendedName>
        <fullName evidence="5">Major facilitator superfamily (MFS) profile domain-containing protein</fullName>
    </recommendedName>
</protein>
<feature type="compositionally biased region" description="Low complexity" evidence="1">
    <location>
        <begin position="319"/>
        <end position="336"/>
    </location>
</feature>
<dbReference type="InterPro" id="IPR011701">
    <property type="entry name" value="MFS"/>
</dbReference>
<feature type="transmembrane region" description="Helical" evidence="2">
    <location>
        <begin position="7"/>
        <end position="31"/>
    </location>
</feature>
<keyword evidence="4" id="KW-1185">Reference proteome</keyword>
<keyword evidence="2" id="KW-1133">Transmembrane helix</keyword>
<feature type="transmembrane region" description="Helical" evidence="2">
    <location>
        <begin position="266"/>
        <end position="284"/>
    </location>
</feature>
<evidence type="ECO:0000256" key="2">
    <source>
        <dbReference type="SAM" id="Phobius"/>
    </source>
</evidence>
<name>A0ABQ8USL7_9EUKA</name>
<accession>A0ABQ8USL7</accession>
<dbReference type="Proteomes" id="UP001141327">
    <property type="component" value="Unassembled WGS sequence"/>
</dbReference>
<feature type="transmembrane region" description="Helical" evidence="2">
    <location>
        <begin position="225"/>
        <end position="246"/>
    </location>
</feature>
<feature type="transmembrane region" description="Helical" evidence="2">
    <location>
        <begin position="103"/>
        <end position="120"/>
    </location>
</feature>
<dbReference type="InterPro" id="IPR036259">
    <property type="entry name" value="MFS_trans_sf"/>
</dbReference>
<proteinExistence type="predicted"/>
<gene>
    <name evidence="3" type="ORF">PAPYR_1309</name>
</gene>
<feature type="transmembrane region" description="Helical" evidence="2">
    <location>
        <begin position="77"/>
        <end position="97"/>
    </location>
</feature>
<keyword evidence="2" id="KW-0472">Membrane</keyword>
<feature type="transmembrane region" description="Helical" evidence="2">
    <location>
        <begin position="140"/>
        <end position="164"/>
    </location>
</feature>
<evidence type="ECO:0000256" key="1">
    <source>
        <dbReference type="SAM" id="MobiDB-lite"/>
    </source>
</evidence>
<feature type="transmembrane region" description="Helical" evidence="2">
    <location>
        <begin position="170"/>
        <end position="192"/>
    </location>
</feature>